<feature type="domain" description="GGDEF" evidence="3">
    <location>
        <begin position="537"/>
        <end position="670"/>
    </location>
</feature>
<dbReference type="InterPro" id="IPR029150">
    <property type="entry name" value="dCache_3"/>
</dbReference>
<dbReference type="AlphaFoldDB" id="A0A2R8CI60"/>
<name>A0A2R8CI60_9GAMM</name>
<dbReference type="InterPro" id="IPR043128">
    <property type="entry name" value="Rev_trsase/Diguanyl_cyclase"/>
</dbReference>
<dbReference type="InterPro" id="IPR000160">
    <property type="entry name" value="GGDEF_dom"/>
</dbReference>
<dbReference type="InterPro" id="IPR000014">
    <property type="entry name" value="PAS"/>
</dbReference>
<dbReference type="PANTHER" id="PTHR44757">
    <property type="entry name" value="DIGUANYLATE CYCLASE DGCP"/>
    <property type="match status" value="1"/>
</dbReference>
<dbReference type="SMART" id="SM00052">
    <property type="entry name" value="EAL"/>
    <property type="match status" value="1"/>
</dbReference>
<evidence type="ECO:0000259" key="2">
    <source>
        <dbReference type="PROSITE" id="PS50883"/>
    </source>
</evidence>
<dbReference type="InterPro" id="IPR029787">
    <property type="entry name" value="Nucleotide_cyclase"/>
</dbReference>
<dbReference type="Pfam" id="PF00990">
    <property type="entry name" value="GGDEF"/>
    <property type="match status" value="1"/>
</dbReference>
<dbReference type="PANTHER" id="PTHR44757:SF4">
    <property type="entry name" value="DIGUANYLATE CYCLASE DGCE-RELATED"/>
    <property type="match status" value="1"/>
</dbReference>
<organism evidence="4 5">
    <name type="scientific">Kushneria phyllosphaerae</name>
    <dbReference type="NCBI Taxonomy" id="2100822"/>
    <lineage>
        <taxon>Bacteria</taxon>
        <taxon>Pseudomonadati</taxon>
        <taxon>Pseudomonadota</taxon>
        <taxon>Gammaproteobacteria</taxon>
        <taxon>Oceanospirillales</taxon>
        <taxon>Halomonadaceae</taxon>
        <taxon>Kushneria</taxon>
    </lineage>
</organism>
<gene>
    <name evidence="4" type="primary">gmr</name>
    <name evidence="4" type="ORF">KSP9073_00571</name>
</gene>
<keyword evidence="1" id="KW-0812">Transmembrane</keyword>
<evidence type="ECO:0000256" key="1">
    <source>
        <dbReference type="SAM" id="Phobius"/>
    </source>
</evidence>
<dbReference type="OrthoDB" id="9787514at2"/>
<reference evidence="5" key="1">
    <citation type="submission" date="2018-03" db="EMBL/GenBank/DDBJ databases">
        <authorList>
            <person name="Navarro De La Torre S."/>
        </authorList>
    </citation>
    <scope>NUCLEOTIDE SEQUENCE [LARGE SCALE GENOMIC DNA]</scope>
    <source>
        <strain evidence="5">EAod3</strain>
    </source>
</reference>
<protein>
    <submittedName>
        <fullName evidence="4">Cyclic di-GMP phosphodiesterase Gmr</fullName>
        <ecNumber evidence="4">3.1.4.52</ecNumber>
    </submittedName>
</protein>
<dbReference type="GO" id="GO:0071111">
    <property type="term" value="F:cyclic-guanylate-specific phosphodiesterase activity"/>
    <property type="evidence" value="ECO:0007669"/>
    <property type="project" value="UniProtKB-EC"/>
</dbReference>
<dbReference type="RefSeq" id="WP_108841425.1">
    <property type="nucleotide sequence ID" value="NZ_ONZI01000001.1"/>
</dbReference>
<feature type="domain" description="EAL" evidence="2">
    <location>
        <begin position="680"/>
        <end position="931"/>
    </location>
</feature>
<accession>A0A2R8CI60</accession>
<keyword evidence="1" id="KW-1133">Transmembrane helix</keyword>
<dbReference type="SUPFAM" id="SSF141868">
    <property type="entry name" value="EAL domain-like"/>
    <property type="match status" value="1"/>
</dbReference>
<evidence type="ECO:0000313" key="5">
    <source>
        <dbReference type="Proteomes" id="UP000244934"/>
    </source>
</evidence>
<dbReference type="EC" id="3.1.4.52" evidence="4"/>
<dbReference type="Pfam" id="PF14827">
    <property type="entry name" value="dCache_3"/>
    <property type="match status" value="1"/>
</dbReference>
<dbReference type="Pfam" id="PF00563">
    <property type="entry name" value="EAL"/>
    <property type="match status" value="1"/>
</dbReference>
<proteinExistence type="predicted"/>
<evidence type="ECO:0000313" key="4">
    <source>
        <dbReference type="EMBL" id="SPJ32570.1"/>
    </source>
</evidence>
<keyword evidence="1" id="KW-0472">Membrane</keyword>
<dbReference type="Gene3D" id="3.30.450.20">
    <property type="entry name" value="PAS domain"/>
    <property type="match status" value="1"/>
</dbReference>
<dbReference type="Proteomes" id="UP000244934">
    <property type="component" value="Unassembled WGS sequence"/>
</dbReference>
<dbReference type="CDD" id="cd01948">
    <property type="entry name" value="EAL"/>
    <property type="match status" value="1"/>
</dbReference>
<feature type="transmembrane region" description="Helical" evidence="1">
    <location>
        <begin position="296"/>
        <end position="315"/>
    </location>
</feature>
<dbReference type="InterPro" id="IPR035919">
    <property type="entry name" value="EAL_sf"/>
</dbReference>
<dbReference type="InterPro" id="IPR001633">
    <property type="entry name" value="EAL_dom"/>
</dbReference>
<dbReference type="NCBIfam" id="TIGR00254">
    <property type="entry name" value="GGDEF"/>
    <property type="match status" value="1"/>
</dbReference>
<dbReference type="CDD" id="cd01949">
    <property type="entry name" value="GGDEF"/>
    <property type="match status" value="1"/>
</dbReference>
<dbReference type="Gene3D" id="3.20.20.450">
    <property type="entry name" value="EAL domain"/>
    <property type="match status" value="1"/>
</dbReference>
<keyword evidence="4" id="KW-0378">Hydrolase</keyword>
<dbReference type="EMBL" id="ONZI01000001">
    <property type="protein sequence ID" value="SPJ32570.1"/>
    <property type="molecule type" value="Genomic_DNA"/>
</dbReference>
<dbReference type="SMART" id="SM00267">
    <property type="entry name" value="GGDEF"/>
    <property type="match status" value="1"/>
</dbReference>
<dbReference type="SUPFAM" id="SSF55785">
    <property type="entry name" value="PYP-like sensor domain (PAS domain)"/>
    <property type="match status" value="1"/>
</dbReference>
<dbReference type="CDD" id="cd00130">
    <property type="entry name" value="PAS"/>
    <property type="match status" value="1"/>
</dbReference>
<dbReference type="InterPro" id="IPR052155">
    <property type="entry name" value="Biofilm_reg_signaling"/>
</dbReference>
<dbReference type="NCBIfam" id="TIGR00229">
    <property type="entry name" value="sensory_box"/>
    <property type="match status" value="1"/>
</dbReference>
<evidence type="ECO:0000259" key="3">
    <source>
        <dbReference type="PROSITE" id="PS50887"/>
    </source>
</evidence>
<keyword evidence="5" id="KW-1185">Reference proteome</keyword>
<sequence>MNFSLKWRAIILTSLVMVGLAGTFTLFSYQNLSEQFTSAQRASYSKRIEDINMALDRSFNDLQKIASIVASSNNLGQALKSKNYSFVDQTLHSQWPTLQIEVGIESLSVLNMEGKSVSTFGNPQEGIPGDSMREWEQNVILDEMPAKTLICTDVCRQYIAVPVLEDGESVGIVVVTSSMIDVILYTNKSSGGDVALLINGGEAGSRSHYLPAWKSSIIALTNEKKELPLIRKAARSNSLESMTSRSVRLDLDHGNYEIFAMPLESFQSSGDVSHLLLISDITPQVKGIVRNTRNTFVIAVLGWLVAEIFIFMILWKPMARLRHLSGVLPSLALGEFDRVRRKTKVKDKKWKDEIDVLDKAAFDLAGQLEHLEDKVSVRDQELSERLRELAREKDFIGGLLDNAHVLILTHDRHGNITLVNRHAQEVMGKQRTLKGASFEQIFNLRMRSAIRLSGGTRQQESTIRTHGGADISVAWVHAPLEPDANEATFISVGLDITARKQAEKRLAWLANRDPLTELYNRRFFENKLKSVMEDKKNKGGVLYLDLDQFKDVNELGGHHSGDQLLKLVAQALIEEVGDKDVVARQGGDEFSILLENASVDDACHMASRVSRKLENIVFYENGRRHRAMASIGVALYPAHGTDHVKLMANADFAMYKAKEASGNKWYLIPDEYDTSELQERVYWQDEIRRALSEKRFELAVQPIASVEMNTIQHYEVLLRMRDEHGKLAMPGLFIPAAERSGLIVEIDRWVLNESLDLLKKLQDQSVNLAVNISGTTLQDESFRAFVEQALSSRSLDPARLILEVTETAAVTDFSTANNLLKGVQALGCKIALDDFGVGFSSFHYLGQMPSDYIKIDGSFVSTMLESQENRLVVKAIADVAKGFGKKVIAEFVSDPLILESLKGLNVDYAQGYYIGLPVRPEEAFSMLKESRDA</sequence>
<dbReference type="SUPFAM" id="SSF55073">
    <property type="entry name" value="Nucleotide cyclase"/>
    <property type="match status" value="1"/>
</dbReference>
<dbReference type="Gene3D" id="3.30.70.270">
    <property type="match status" value="1"/>
</dbReference>
<dbReference type="InterPro" id="IPR035965">
    <property type="entry name" value="PAS-like_dom_sf"/>
</dbReference>
<dbReference type="PROSITE" id="PS50887">
    <property type="entry name" value="GGDEF"/>
    <property type="match status" value="1"/>
</dbReference>
<dbReference type="PROSITE" id="PS50883">
    <property type="entry name" value="EAL"/>
    <property type="match status" value="1"/>
</dbReference>